<dbReference type="EMBL" id="LSMT01000210">
    <property type="protein sequence ID" value="PFX23343.1"/>
    <property type="molecule type" value="Genomic_DNA"/>
</dbReference>
<dbReference type="AlphaFoldDB" id="A0A2B4S2S1"/>
<feature type="region of interest" description="Disordered" evidence="1">
    <location>
        <begin position="129"/>
        <end position="166"/>
    </location>
</feature>
<accession>A0A2B4S2S1</accession>
<evidence type="ECO:0000313" key="2">
    <source>
        <dbReference type="EMBL" id="PFX23343.1"/>
    </source>
</evidence>
<feature type="region of interest" description="Disordered" evidence="1">
    <location>
        <begin position="427"/>
        <end position="458"/>
    </location>
</feature>
<name>A0A2B4S2S1_STYPI</name>
<protein>
    <submittedName>
        <fullName evidence="2">Uncharacterized protein</fullName>
    </submittedName>
</protein>
<evidence type="ECO:0000256" key="1">
    <source>
        <dbReference type="SAM" id="MobiDB-lite"/>
    </source>
</evidence>
<organism evidence="2 3">
    <name type="scientific">Stylophora pistillata</name>
    <name type="common">Smooth cauliflower coral</name>
    <dbReference type="NCBI Taxonomy" id="50429"/>
    <lineage>
        <taxon>Eukaryota</taxon>
        <taxon>Metazoa</taxon>
        <taxon>Cnidaria</taxon>
        <taxon>Anthozoa</taxon>
        <taxon>Hexacorallia</taxon>
        <taxon>Scleractinia</taxon>
        <taxon>Astrocoeniina</taxon>
        <taxon>Pocilloporidae</taxon>
        <taxon>Stylophora</taxon>
    </lineage>
</organism>
<feature type="region of interest" description="Disordered" evidence="1">
    <location>
        <begin position="394"/>
        <end position="413"/>
    </location>
</feature>
<evidence type="ECO:0000313" key="3">
    <source>
        <dbReference type="Proteomes" id="UP000225706"/>
    </source>
</evidence>
<reference evidence="3" key="1">
    <citation type="journal article" date="2017" name="bioRxiv">
        <title>Comparative analysis of the genomes of Stylophora pistillata and Acropora digitifera provides evidence for extensive differences between species of corals.</title>
        <authorList>
            <person name="Voolstra C.R."/>
            <person name="Li Y."/>
            <person name="Liew Y.J."/>
            <person name="Baumgarten S."/>
            <person name="Zoccola D."/>
            <person name="Flot J.-F."/>
            <person name="Tambutte S."/>
            <person name="Allemand D."/>
            <person name="Aranda M."/>
        </authorList>
    </citation>
    <scope>NUCLEOTIDE SEQUENCE [LARGE SCALE GENOMIC DNA]</scope>
</reference>
<gene>
    <name evidence="2" type="ORF">AWC38_SpisGene12106</name>
</gene>
<comment type="caution">
    <text evidence="2">The sequence shown here is derived from an EMBL/GenBank/DDBJ whole genome shotgun (WGS) entry which is preliminary data.</text>
</comment>
<dbReference type="OrthoDB" id="5981902at2759"/>
<sequence>MEKKDKAKRLVVNKNSIAEQKVLDGPWENCEEQNLETFDDFTDFHDQKLYQLHKLTAWEERCLEFFSEVTLPLHPKRRLSFPVASNDTSGGKSYIIETLGSFSSTAGCLNYESEHSAIINGTIEDRNNSLSQTKFKNQQRKEKKSKSTSKSLLPPLVEGKHNNRPSIEIGQHSVGEFSEGKKGFDVPAIVLSHTEDESKDKASLKLPKIESAARAESGHLQIPLSSLEPNRLAAPGFIESLKAFRPPAPPLSDDNNPTMGSLRLPLLGTRDFESQEMTTTTTAIEREANLRAQKKKILQRLKYSSATTKITDDSVISAGTDTPCLFEQETRLNPRSHHHIGNGENIKVACREKANERFTSQSPTVYKTCREVDRSKPSKIPRYVQGNKSVFPSRTRRQFSEEGAEVSDKDGTQNERIKVSIVVDTAEPEQFTSSSSSTPSEYHRKKTEIRKKAHERRRNVVSPSSSVFDIFSSNNGYLTAYDIQPRRCTSLTELDYTHDKNVISKRTGTSIMNRNDNFRSKSWNFEEPFAMPSNSSWSLLYESTPTRETEEINFQWFARQQQERLEDNLRRVEQNLDATFDKLRKYVKPETVLGKAESSETI</sequence>
<keyword evidence="3" id="KW-1185">Reference proteome</keyword>
<feature type="compositionally biased region" description="Basic residues" evidence="1">
    <location>
        <begin position="137"/>
        <end position="147"/>
    </location>
</feature>
<proteinExistence type="predicted"/>
<dbReference type="Proteomes" id="UP000225706">
    <property type="component" value="Unassembled WGS sequence"/>
</dbReference>
<feature type="compositionally biased region" description="Basic residues" evidence="1">
    <location>
        <begin position="443"/>
        <end position="458"/>
    </location>
</feature>